<dbReference type="InterPro" id="IPR045997">
    <property type="entry name" value="DUF5953"/>
</dbReference>
<dbReference type="RefSeq" id="WP_209817030.1">
    <property type="nucleotide sequence ID" value="NZ_JAVDTL010000002.1"/>
</dbReference>
<dbReference type="AlphaFoldDB" id="A0AAJ2BTQ3"/>
<dbReference type="Pfam" id="PF19378">
    <property type="entry name" value="DUF5953"/>
    <property type="match status" value="1"/>
</dbReference>
<keyword evidence="3" id="KW-1185">Reference proteome</keyword>
<evidence type="ECO:0000313" key="3">
    <source>
        <dbReference type="Proteomes" id="UP001249076"/>
    </source>
</evidence>
<evidence type="ECO:0000313" key="4">
    <source>
        <dbReference type="Proteomes" id="UP001253458"/>
    </source>
</evidence>
<dbReference type="Proteomes" id="UP001249076">
    <property type="component" value="Unassembled WGS sequence"/>
</dbReference>
<gene>
    <name evidence="1" type="ORF">J2W88_001215</name>
    <name evidence="2" type="ORF">J2W93_001940</name>
</gene>
<evidence type="ECO:0000313" key="2">
    <source>
        <dbReference type="EMBL" id="MDR6837112.1"/>
    </source>
</evidence>
<evidence type="ECO:0000313" key="1">
    <source>
        <dbReference type="EMBL" id="MDR6765950.1"/>
    </source>
</evidence>
<organism evidence="1 4">
    <name type="scientific">Acidovorax delafieldii</name>
    <name type="common">Pseudomonas delafieldii</name>
    <dbReference type="NCBI Taxonomy" id="47920"/>
    <lineage>
        <taxon>Bacteria</taxon>
        <taxon>Pseudomonadati</taxon>
        <taxon>Pseudomonadota</taxon>
        <taxon>Betaproteobacteria</taxon>
        <taxon>Burkholderiales</taxon>
        <taxon>Comamonadaceae</taxon>
        <taxon>Acidovorax</taxon>
    </lineage>
</organism>
<sequence>MSQLLSNQLQFSIPPDPETWPHRIEAACSVLESVFPGERLHLAASYSPSRQRVVLTERPKYLRAKLKTRTRWFNLSNGKAHVGCADDVRDEGLLSLGGGGYSVSVLFPQCPYEVCEALIVALGDALEAHFAQWSPWYTFLWLRHVQWGHWTSHGLELPSHSLPRLEYQDIALAEEHPDILGWLNYWSPRACEHLGFAEAQLDSRFKSCSYRTPAGAWLVKLGLEALDYRIAEHRHMLATAYEQFPLVGVRRGGLCGDQFPED</sequence>
<comment type="caution">
    <text evidence="1">The sequence shown here is derived from an EMBL/GenBank/DDBJ whole genome shotgun (WGS) entry which is preliminary data.</text>
</comment>
<protein>
    <submittedName>
        <fullName evidence="1">Uncharacterized protein</fullName>
    </submittedName>
</protein>
<name>A0AAJ2BTQ3_ACIDE</name>
<proteinExistence type="predicted"/>
<dbReference type="Proteomes" id="UP001253458">
    <property type="component" value="Unassembled WGS sequence"/>
</dbReference>
<dbReference type="EMBL" id="JAVDTL010000002">
    <property type="protein sequence ID" value="MDR6765950.1"/>
    <property type="molecule type" value="Genomic_DNA"/>
</dbReference>
<reference evidence="1 3" key="1">
    <citation type="submission" date="2023-07" db="EMBL/GenBank/DDBJ databases">
        <title>Sorghum-associated microbial communities from plants grown in Nebraska, USA.</title>
        <authorList>
            <person name="Schachtman D."/>
        </authorList>
    </citation>
    <scope>NUCLEOTIDE SEQUENCE</scope>
    <source>
        <strain evidence="2 3">BE105</strain>
        <strain evidence="1">BE69</strain>
    </source>
</reference>
<accession>A0AAJ2BTQ3</accession>
<dbReference type="EMBL" id="JAVDTS010000002">
    <property type="protein sequence ID" value="MDR6837112.1"/>
    <property type="molecule type" value="Genomic_DNA"/>
</dbReference>